<evidence type="ECO:0000256" key="2">
    <source>
        <dbReference type="ARBA" id="ARBA00008061"/>
    </source>
</evidence>
<dbReference type="SUPFAM" id="SSF51011">
    <property type="entry name" value="Glycosyl hydrolase domain"/>
    <property type="match status" value="1"/>
</dbReference>
<dbReference type="GO" id="GO:0005509">
    <property type="term" value="F:calcium ion binding"/>
    <property type="evidence" value="ECO:0007669"/>
    <property type="project" value="InterPro"/>
</dbReference>
<dbReference type="PANTHER" id="PTHR43447">
    <property type="entry name" value="ALPHA-AMYLASE"/>
    <property type="match status" value="1"/>
</dbReference>
<dbReference type="CDD" id="cd11318">
    <property type="entry name" value="AmyAc_bac_fung_AmyA"/>
    <property type="match status" value="1"/>
</dbReference>
<accession>A0A0A1MCJ0</accession>
<feature type="active site" description="Proton donor" evidence="7">
    <location>
        <position position="263"/>
    </location>
</feature>
<feature type="binding site" evidence="8">
    <location>
        <position position="104"/>
    </location>
    <ligand>
        <name>Ca(2+)</name>
        <dbReference type="ChEBI" id="CHEBI:29108"/>
        <label>1</label>
    </ligand>
</feature>
<keyword evidence="8" id="KW-0106">Calcium</keyword>
<feature type="active site" description="Nucleophile" evidence="7">
    <location>
        <position position="233"/>
    </location>
</feature>
<evidence type="ECO:0000256" key="1">
    <source>
        <dbReference type="ARBA" id="ARBA00001913"/>
    </source>
</evidence>
<evidence type="ECO:0000256" key="5">
    <source>
        <dbReference type="ARBA" id="ARBA00023277"/>
    </source>
</evidence>
<dbReference type="Pfam" id="PF00128">
    <property type="entry name" value="Alpha-amylase"/>
    <property type="match status" value="1"/>
</dbReference>
<feature type="domain" description="Glycosyl hydrolase family 13 catalytic" evidence="9">
    <location>
        <begin position="5"/>
        <end position="391"/>
    </location>
</feature>
<dbReference type="OrthoDB" id="9805159at2"/>
<dbReference type="InterPro" id="IPR013776">
    <property type="entry name" value="A-amylase_thermo"/>
</dbReference>
<evidence type="ECO:0000256" key="3">
    <source>
        <dbReference type="ARBA" id="ARBA00022723"/>
    </source>
</evidence>
<keyword evidence="5" id="KW-0119">Carbohydrate metabolism</keyword>
<dbReference type="NCBIfam" id="NF006968">
    <property type="entry name" value="PRK09441.1-1"/>
    <property type="match status" value="1"/>
</dbReference>
<dbReference type="InterPro" id="IPR013780">
    <property type="entry name" value="Glyco_hydro_b"/>
</dbReference>
<dbReference type="Proteomes" id="UP000040453">
    <property type="component" value="Unassembled WGS sequence"/>
</dbReference>
<reference evidence="10 11" key="1">
    <citation type="submission" date="2014-11" db="EMBL/GenBank/DDBJ databases">
        <authorList>
            <person name="Urmite Genomes Urmite Genomes"/>
        </authorList>
    </citation>
    <scope>NUCLEOTIDE SEQUENCE [LARGE SCALE GENOMIC DNA]</scope>
    <source>
        <strain evidence="10 11">Oc5</strain>
    </source>
</reference>
<protein>
    <submittedName>
        <fullName evidence="10">Glucan 1,4-alpha-maltohexaosidase</fullName>
    </submittedName>
</protein>
<dbReference type="EMBL" id="CDGG01000001">
    <property type="protein sequence ID" value="CEI80763.1"/>
    <property type="molecule type" value="Genomic_DNA"/>
</dbReference>
<feature type="binding site" evidence="8">
    <location>
        <position position="196"/>
    </location>
    <ligand>
        <name>Ca(2+)</name>
        <dbReference type="ChEBI" id="CHEBI:29108"/>
        <label>1</label>
    </ligand>
</feature>
<evidence type="ECO:0000256" key="4">
    <source>
        <dbReference type="ARBA" id="ARBA00022801"/>
    </source>
</evidence>
<evidence type="ECO:0000313" key="11">
    <source>
        <dbReference type="Proteomes" id="UP000040453"/>
    </source>
</evidence>
<keyword evidence="6" id="KW-0326">Glycosidase</keyword>
<sequence length="488" mass="56476">MKRNHTMIQFFEWHVEADALHWNRLKETAPELKNRGIDAVWIPPVTKGMSPEDNGYAPYDVYDLGEFDQKGSTATKYGTKKELQEAIKACHDEDIHVYTDIVMNHKAGADETEVFQVIEVDSNDRTKEISEPFDIEGWTKFTFPGRGDTYSSFKWRFEHFNGTDYDAKEDRTGIFRIVGDNKTWNEAVDDEFSNYDYLMFANIDYHHPEVREEMIRWGKWLVDTLHCNGFRLDAMKHINHDFINVFAKEIAQTYGEEFYFVGEFWKHDLEACQQFLEQVDYHIDLFDVALHDKLHEASKAGNDFDLTAIFDDTLVQSYPHHAVTFVDNHDTQPDEALESWVEDWFKQSAYALILLREGGYPCIFYGDYFGIGGENPIEDKKEAIDPLLYARYHKAYGEQEDYFDHPSTIGWVRRGSPEIERSGCAVIISNGDDGEKRMYAGKDRAGEVWVDLTGTRTEHISIEEDGFAVFPVNGGSVSIWALPKEDVE</sequence>
<dbReference type="Gene3D" id="2.40.30.140">
    <property type="match status" value="1"/>
</dbReference>
<evidence type="ECO:0000256" key="6">
    <source>
        <dbReference type="ARBA" id="ARBA00023295"/>
    </source>
</evidence>
<dbReference type="Gene3D" id="2.60.40.1180">
    <property type="entry name" value="Golgi alpha-mannosidase II"/>
    <property type="match status" value="1"/>
</dbReference>
<gene>
    <name evidence="10" type="ORF">BN997_00572</name>
</gene>
<dbReference type="SMART" id="SM00642">
    <property type="entry name" value="Aamy"/>
    <property type="match status" value="1"/>
</dbReference>
<keyword evidence="3 8" id="KW-0479">Metal-binding</keyword>
<dbReference type="InterPro" id="IPR006047">
    <property type="entry name" value="GH13_cat_dom"/>
</dbReference>
<organism evidence="10 11">
    <name type="scientific">Oceanobacillus oncorhynchi</name>
    <dbReference type="NCBI Taxonomy" id="545501"/>
    <lineage>
        <taxon>Bacteria</taxon>
        <taxon>Bacillati</taxon>
        <taxon>Bacillota</taxon>
        <taxon>Bacilli</taxon>
        <taxon>Bacillales</taxon>
        <taxon>Bacillaceae</taxon>
        <taxon>Oceanobacillus</taxon>
    </lineage>
</organism>
<keyword evidence="4" id="KW-0378">Hydrolase</keyword>
<dbReference type="PIRSF" id="PIRSF001021">
    <property type="entry name" value="Alph-amls_thrmst"/>
    <property type="match status" value="1"/>
</dbReference>
<comment type="cofactor">
    <cofactor evidence="1">
        <name>Ca(2+)</name>
        <dbReference type="ChEBI" id="CHEBI:29108"/>
    </cofactor>
</comment>
<dbReference type="SUPFAM" id="SSF51445">
    <property type="entry name" value="(Trans)glycosidases"/>
    <property type="match status" value="1"/>
</dbReference>
<evidence type="ECO:0000256" key="8">
    <source>
        <dbReference type="PIRSR" id="PIRSR001021-2"/>
    </source>
</evidence>
<keyword evidence="11" id="KW-1185">Reference proteome</keyword>
<feature type="binding site" evidence="8">
    <location>
        <position position="237"/>
    </location>
    <ligand>
        <name>Ca(2+)</name>
        <dbReference type="ChEBI" id="CHEBI:29108"/>
        <label>1</label>
    </ligand>
</feature>
<evidence type="ECO:0000313" key="10">
    <source>
        <dbReference type="EMBL" id="CEI80763.1"/>
    </source>
</evidence>
<dbReference type="GO" id="GO:0004553">
    <property type="term" value="F:hydrolase activity, hydrolyzing O-glycosyl compounds"/>
    <property type="evidence" value="ECO:0007669"/>
    <property type="project" value="InterPro"/>
</dbReference>
<name>A0A0A1MCJ0_9BACI</name>
<comment type="similarity">
    <text evidence="2">Belongs to the glycosyl hydrolase 13 family.</text>
</comment>
<dbReference type="STRING" id="545501.BN997_00572"/>
<proteinExistence type="inferred from homology"/>
<dbReference type="InterPro" id="IPR017853">
    <property type="entry name" value="GH"/>
</dbReference>
<evidence type="ECO:0000256" key="7">
    <source>
        <dbReference type="PIRSR" id="PIRSR001021-1"/>
    </source>
</evidence>
<dbReference type="RefSeq" id="WP_042529488.1">
    <property type="nucleotide sequence ID" value="NZ_CAXOIH010000008.1"/>
</dbReference>
<dbReference type="GO" id="GO:0005975">
    <property type="term" value="P:carbohydrate metabolic process"/>
    <property type="evidence" value="ECO:0007669"/>
    <property type="project" value="InterPro"/>
</dbReference>
<feature type="binding site" evidence="8">
    <location>
        <position position="204"/>
    </location>
    <ligand>
        <name>Ca(2+)</name>
        <dbReference type="ChEBI" id="CHEBI:29108"/>
        <label>2</label>
    </ligand>
</feature>
<dbReference type="AlphaFoldDB" id="A0A0A1MCJ0"/>
<dbReference type="NCBIfam" id="NF006969">
    <property type="entry name" value="PRK09441.1-2"/>
    <property type="match status" value="1"/>
</dbReference>
<dbReference type="Gene3D" id="3.20.20.80">
    <property type="entry name" value="Glycosidases"/>
    <property type="match status" value="1"/>
</dbReference>
<evidence type="ECO:0000259" key="9">
    <source>
        <dbReference type="SMART" id="SM00642"/>
    </source>
</evidence>